<evidence type="ECO:0000313" key="4">
    <source>
        <dbReference type="Proteomes" id="UP000698173"/>
    </source>
</evidence>
<reference evidence="3" key="1">
    <citation type="journal article" date="2021" name="PeerJ">
        <title>Extensive microbial diversity within the chicken gut microbiome revealed by metagenomics and culture.</title>
        <authorList>
            <person name="Gilroy R."/>
            <person name="Ravi A."/>
            <person name="Getino M."/>
            <person name="Pursley I."/>
            <person name="Horton D.L."/>
            <person name="Alikhan N.F."/>
            <person name="Baker D."/>
            <person name="Gharbi K."/>
            <person name="Hall N."/>
            <person name="Watson M."/>
            <person name="Adriaenssens E.M."/>
            <person name="Foster-Nyarko E."/>
            <person name="Jarju S."/>
            <person name="Secka A."/>
            <person name="Antonio M."/>
            <person name="Oren A."/>
            <person name="Chaudhuri R.R."/>
            <person name="La Ragione R."/>
            <person name="Hildebrand F."/>
            <person name="Pallen M.J."/>
        </authorList>
    </citation>
    <scope>NUCLEOTIDE SEQUENCE</scope>
    <source>
        <strain evidence="3">CHK171-7178</strain>
    </source>
</reference>
<evidence type="ECO:0000313" key="3">
    <source>
        <dbReference type="EMBL" id="HJF32763.1"/>
    </source>
</evidence>
<organism evidence="3 4">
    <name type="scientific">Sporosarcina psychrophila</name>
    <name type="common">Bacillus psychrophilus</name>
    <dbReference type="NCBI Taxonomy" id="1476"/>
    <lineage>
        <taxon>Bacteria</taxon>
        <taxon>Bacillati</taxon>
        <taxon>Bacillota</taxon>
        <taxon>Bacilli</taxon>
        <taxon>Bacillales</taxon>
        <taxon>Caryophanaceae</taxon>
        <taxon>Sporosarcina</taxon>
    </lineage>
</organism>
<feature type="compositionally biased region" description="Polar residues" evidence="1">
    <location>
        <begin position="23"/>
        <end position="39"/>
    </location>
</feature>
<dbReference type="AlphaFoldDB" id="A0A921FZS1"/>
<dbReference type="EMBL" id="DYWT01000214">
    <property type="protein sequence ID" value="HJF32763.1"/>
    <property type="molecule type" value="Genomic_DNA"/>
</dbReference>
<accession>A0A921FZS1</accession>
<gene>
    <name evidence="3" type="ORF">K8V56_13455</name>
</gene>
<feature type="chain" id="PRO_5038998718" description="Lipoprotein" evidence="2">
    <location>
        <begin position="26"/>
        <end position="214"/>
    </location>
</feature>
<name>A0A921FZS1_SPOPS</name>
<evidence type="ECO:0008006" key="5">
    <source>
        <dbReference type="Google" id="ProtNLM"/>
    </source>
</evidence>
<sequence length="214" mass="23376">MKNRWKLIYAAIATTLLLTACGTSPETENDSTNGSANEVETTDKGTVTENEGTETEVADESTSPDSQVDILKDAQLKESDEQNYTISVLPDYTLTSEEPGKDSLMVTGDEAVFMRIETVKKEDGTYDYLTDNMIAVLEASSDGGTPTEVTNAEAIPAAEGIENAKVLSVKAETASITGIIFERDEMIVRLTIYDSPKEEHFERFLHMGETIVSK</sequence>
<feature type="region of interest" description="Disordered" evidence="1">
    <location>
        <begin position="23"/>
        <end position="67"/>
    </location>
</feature>
<comment type="caution">
    <text evidence="3">The sequence shown here is derived from an EMBL/GenBank/DDBJ whole genome shotgun (WGS) entry which is preliminary data.</text>
</comment>
<keyword evidence="2" id="KW-0732">Signal</keyword>
<dbReference type="PROSITE" id="PS51257">
    <property type="entry name" value="PROKAR_LIPOPROTEIN"/>
    <property type="match status" value="1"/>
</dbReference>
<evidence type="ECO:0000256" key="1">
    <source>
        <dbReference type="SAM" id="MobiDB-lite"/>
    </source>
</evidence>
<dbReference type="Proteomes" id="UP000698173">
    <property type="component" value="Unassembled WGS sequence"/>
</dbReference>
<protein>
    <recommendedName>
        <fullName evidence="5">Lipoprotein</fullName>
    </recommendedName>
</protein>
<reference evidence="3" key="2">
    <citation type="submission" date="2021-09" db="EMBL/GenBank/DDBJ databases">
        <authorList>
            <person name="Gilroy R."/>
        </authorList>
    </citation>
    <scope>NUCLEOTIDE SEQUENCE</scope>
    <source>
        <strain evidence="3">CHK171-7178</strain>
    </source>
</reference>
<evidence type="ECO:0000256" key="2">
    <source>
        <dbReference type="SAM" id="SignalP"/>
    </source>
</evidence>
<proteinExistence type="predicted"/>
<feature type="signal peptide" evidence="2">
    <location>
        <begin position="1"/>
        <end position="25"/>
    </location>
</feature>